<dbReference type="EMBL" id="FPKR01000007">
    <property type="protein sequence ID" value="SFZ76589.1"/>
    <property type="molecule type" value="Genomic_DNA"/>
</dbReference>
<dbReference type="SUPFAM" id="SSF53850">
    <property type="entry name" value="Periplasmic binding protein-like II"/>
    <property type="match status" value="1"/>
</dbReference>
<feature type="chain" id="PRO_5012250406" description="ABC-type amino acid transport substrate-binding protein" evidence="1">
    <location>
        <begin position="22"/>
        <end position="312"/>
    </location>
</feature>
<sequence length="312" mass="35385">MRLLVRLLCLACVLLSLPAQAGAGMRFIYPPPEHPQDQRLHYYWTLLDAALQASSASYGPYTLQSYATPLSSQRALAEVASGDTGRINILTRASNPELESQLRAIPIPLDRGLLGYRLFLIRPELQAKLDQVKTLEQLQAFSIGQGKTWVDAKILSQAGFKVVLGDQYNDLFPMLRAGRFDLFSRGVNEIQAEWLAQGHILPGLQIEQRLMLHYPMPRYFFVPRTAEGERMARRIESGLRSLARSGAFQRHYLAYKRQVLAGLDLRGRRVFRIDNPLLKQGGPRHEAFWWDDLSSELAPARRSKPKHPRSSP</sequence>
<proteinExistence type="predicted"/>
<dbReference type="RefSeq" id="WP_072428528.1">
    <property type="nucleotide sequence ID" value="NZ_FPKR01000007.1"/>
</dbReference>
<evidence type="ECO:0000256" key="1">
    <source>
        <dbReference type="SAM" id="SignalP"/>
    </source>
</evidence>
<feature type="signal peptide" evidence="1">
    <location>
        <begin position="1"/>
        <end position="21"/>
    </location>
</feature>
<organism evidence="2 3">
    <name type="scientific">Chitinimonas taiwanensis DSM 18899</name>
    <dbReference type="NCBI Taxonomy" id="1121279"/>
    <lineage>
        <taxon>Bacteria</taxon>
        <taxon>Pseudomonadati</taxon>
        <taxon>Pseudomonadota</taxon>
        <taxon>Betaproteobacteria</taxon>
        <taxon>Neisseriales</taxon>
        <taxon>Chitinibacteraceae</taxon>
        <taxon>Chitinimonas</taxon>
    </lineage>
</organism>
<dbReference type="AlphaFoldDB" id="A0A1K2HIQ4"/>
<evidence type="ECO:0000313" key="2">
    <source>
        <dbReference type="EMBL" id="SFZ76589.1"/>
    </source>
</evidence>
<protein>
    <recommendedName>
        <fullName evidence="4">ABC-type amino acid transport substrate-binding protein</fullName>
    </recommendedName>
</protein>
<dbReference type="Proteomes" id="UP000186513">
    <property type="component" value="Unassembled WGS sequence"/>
</dbReference>
<dbReference type="STRING" id="1121279.SAMN02745887_02021"/>
<name>A0A1K2HIQ4_9NEIS</name>
<dbReference type="OrthoDB" id="547680at2"/>
<evidence type="ECO:0008006" key="4">
    <source>
        <dbReference type="Google" id="ProtNLM"/>
    </source>
</evidence>
<accession>A0A1K2HIQ4</accession>
<keyword evidence="1" id="KW-0732">Signal</keyword>
<gene>
    <name evidence="2" type="ORF">SAMN02745887_02021</name>
</gene>
<reference evidence="2 3" key="1">
    <citation type="submission" date="2016-11" db="EMBL/GenBank/DDBJ databases">
        <authorList>
            <person name="Jaros S."/>
            <person name="Januszkiewicz K."/>
            <person name="Wedrychowicz H."/>
        </authorList>
    </citation>
    <scope>NUCLEOTIDE SEQUENCE [LARGE SCALE GENOMIC DNA]</scope>
    <source>
        <strain evidence="2 3">DSM 18899</strain>
    </source>
</reference>
<evidence type="ECO:0000313" key="3">
    <source>
        <dbReference type="Proteomes" id="UP000186513"/>
    </source>
</evidence>
<keyword evidence="3" id="KW-1185">Reference proteome</keyword>